<feature type="transmembrane region" description="Helical" evidence="2">
    <location>
        <begin position="27"/>
        <end position="50"/>
    </location>
</feature>
<accession>A0AAD7YKH6</accession>
<comment type="caution">
    <text evidence="3">The sequence shown here is derived from an EMBL/GenBank/DDBJ whole genome shotgun (WGS) entry which is preliminary data.</text>
</comment>
<keyword evidence="2" id="KW-0812">Transmembrane</keyword>
<feature type="compositionally biased region" description="Polar residues" evidence="1">
    <location>
        <begin position="190"/>
        <end position="199"/>
    </location>
</feature>
<evidence type="ECO:0000256" key="2">
    <source>
        <dbReference type="SAM" id="Phobius"/>
    </source>
</evidence>
<feature type="region of interest" description="Disordered" evidence="1">
    <location>
        <begin position="176"/>
        <end position="199"/>
    </location>
</feature>
<sequence length="199" mass="22388">MAMDDLPVFKKCCFCVPLRYGLLSWGYVKLGAAFIGLAFYIIVVLALRRFLFVDSLAITIVSVIALILITEITLHIVFIVGAHKKNVKLLQAYYQYAVFMWILMIIMCFGSTSFLIWTIFIDYGPDTGFLITLNVVAFVSSIAVQTFLVMSLRSEIIKLRSNCPYRFVKNENDPEGTINSVKDEEESPVDSGNGTMPIL</sequence>
<feature type="transmembrane region" description="Helical" evidence="2">
    <location>
        <begin position="93"/>
        <end position="117"/>
    </location>
</feature>
<evidence type="ECO:0000313" key="3">
    <source>
        <dbReference type="EMBL" id="KAJ8720022.1"/>
    </source>
</evidence>
<evidence type="ECO:0000313" key="4">
    <source>
        <dbReference type="Proteomes" id="UP001231518"/>
    </source>
</evidence>
<dbReference type="AlphaFoldDB" id="A0AAD7YKH6"/>
<name>A0AAD7YKH6_MYTSE</name>
<feature type="transmembrane region" description="Helical" evidence="2">
    <location>
        <begin position="56"/>
        <end position="81"/>
    </location>
</feature>
<keyword evidence="4" id="KW-1185">Reference proteome</keyword>
<evidence type="ECO:0000256" key="1">
    <source>
        <dbReference type="SAM" id="MobiDB-lite"/>
    </source>
</evidence>
<dbReference type="EMBL" id="JARGEI010000014">
    <property type="protein sequence ID" value="KAJ8720022.1"/>
    <property type="molecule type" value="Genomic_DNA"/>
</dbReference>
<dbReference type="Proteomes" id="UP001231518">
    <property type="component" value="Chromosome 3"/>
</dbReference>
<gene>
    <name evidence="3" type="ORF">PYW07_012065</name>
</gene>
<proteinExistence type="predicted"/>
<keyword evidence="2" id="KW-1133">Transmembrane helix</keyword>
<protein>
    <submittedName>
        <fullName evidence="3">Uncharacterized protein</fullName>
    </submittedName>
</protein>
<keyword evidence="2" id="KW-0472">Membrane</keyword>
<reference evidence="3" key="1">
    <citation type="submission" date="2023-03" db="EMBL/GenBank/DDBJ databases">
        <title>Chromosome-level genomes of two armyworms, Mythimna separata and Mythimna loreyi, provide insights into the biosynthesis and reception of sex pheromones.</title>
        <authorList>
            <person name="Zhao H."/>
        </authorList>
    </citation>
    <scope>NUCLEOTIDE SEQUENCE</scope>
    <source>
        <strain evidence="3">BeijingLab</strain>
        <tissue evidence="3">Pupa</tissue>
    </source>
</reference>
<feature type="transmembrane region" description="Helical" evidence="2">
    <location>
        <begin position="129"/>
        <end position="150"/>
    </location>
</feature>
<organism evidence="3 4">
    <name type="scientific">Mythimna separata</name>
    <name type="common">Oriental armyworm</name>
    <name type="synonym">Pseudaletia separata</name>
    <dbReference type="NCBI Taxonomy" id="271217"/>
    <lineage>
        <taxon>Eukaryota</taxon>
        <taxon>Metazoa</taxon>
        <taxon>Ecdysozoa</taxon>
        <taxon>Arthropoda</taxon>
        <taxon>Hexapoda</taxon>
        <taxon>Insecta</taxon>
        <taxon>Pterygota</taxon>
        <taxon>Neoptera</taxon>
        <taxon>Endopterygota</taxon>
        <taxon>Lepidoptera</taxon>
        <taxon>Glossata</taxon>
        <taxon>Ditrysia</taxon>
        <taxon>Noctuoidea</taxon>
        <taxon>Noctuidae</taxon>
        <taxon>Noctuinae</taxon>
        <taxon>Hadenini</taxon>
        <taxon>Mythimna</taxon>
    </lineage>
</organism>